<dbReference type="AlphaFoldDB" id="A0A9P4YRQ6"/>
<dbReference type="RefSeq" id="XP_035320550.1">
    <property type="nucleotide sequence ID" value="XM_035463719.1"/>
</dbReference>
<dbReference type="PANTHER" id="PTHR35340:SF5">
    <property type="entry name" value="ASST-DOMAIN-CONTAINING PROTEIN"/>
    <property type="match status" value="1"/>
</dbReference>
<evidence type="ECO:0000313" key="1">
    <source>
        <dbReference type="EMBL" id="KAF4121898.1"/>
    </source>
</evidence>
<organism evidence="1 2">
    <name type="scientific">Geosmithia morbida</name>
    <dbReference type="NCBI Taxonomy" id="1094350"/>
    <lineage>
        <taxon>Eukaryota</taxon>
        <taxon>Fungi</taxon>
        <taxon>Dikarya</taxon>
        <taxon>Ascomycota</taxon>
        <taxon>Pezizomycotina</taxon>
        <taxon>Sordariomycetes</taxon>
        <taxon>Hypocreomycetidae</taxon>
        <taxon>Hypocreales</taxon>
        <taxon>Bionectriaceae</taxon>
        <taxon>Geosmithia</taxon>
    </lineage>
</organism>
<dbReference type="SUPFAM" id="SSF50998">
    <property type="entry name" value="Quinoprotein alcohol dehydrogenase-like"/>
    <property type="match status" value="1"/>
</dbReference>
<accession>A0A9P4YRQ6</accession>
<dbReference type="OrthoDB" id="202289at2759"/>
<dbReference type="Proteomes" id="UP000749293">
    <property type="component" value="Unassembled WGS sequence"/>
</dbReference>
<comment type="caution">
    <text evidence="1">The sequence shown here is derived from an EMBL/GenBank/DDBJ whole genome shotgun (WGS) entry which is preliminary data.</text>
</comment>
<dbReference type="EMBL" id="JAANYQ010000011">
    <property type="protein sequence ID" value="KAF4121898.1"/>
    <property type="molecule type" value="Genomic_DNA"/>
</dbReference>
<dbReference type="InterPro" id="IPR039535">
    <property type="entry name" value="ASST-like"/>
</dbReference>
<sequence>MEQNTLKRRGIGLTGVDKEKSFGGYTLLCPLTSSRAHLIDIDGNEVHTWKLPGRIGRHARILPSGNLAVNTLRPGPYPFAFFHKYGGGVMSELDPEGNILRQFTDPMGHHDQYHFGDGRIIYASLEALSPEDSKGVLGGVPGTEAAGGVTYADTINEVDGEGNVVWQWKVSERLPRDEFPLQPHYTREHYPLINSVYPMRDGKHVLASMRSVSAVVIIEKETGDIVWKLKSDVLAQQHNATELESGNILIFDNGAFREGESITYSRAIEVDRSTSQIVWEYRDKSQMHNFFTPFMGSAQRLDNGNTLLCESAFGRVFEVTSAGLGNGWDLPGGV</sequence>
<keyword evidence="2" id="KW-1185">Reference proteome</keyword>
<dbReference type="PANTHER" id="PTHR35340">
    <property type="entry name" value="PQQ ENZYME REPEAT PROTEIN-RELATED"/>
    <property type="match status" value="1"/>
</dbReference>
<evidence type="ECO:0000313" key="2">
    <source>
        <dbReference type="Proteomes" id="UP000749293"/>
    </source>
</evidence>
<name>A0A9P4YRQ6_9HYPO</name>
<dbReference type="GeneID" id="55967968"/>
<dbReference type="InterPro" id="IPR053143">
    <property type="entry name" value="Arylsulfate_ST"/>
</dbReference>
<protein>
    <submittedName>
        <fullName evidence="1">Arylsulfotransferase (ASST)</fullName>
    </submittedName>
</protein>
<reference evidence="1" key="1">
    <citation type="submission" date="2020-03" db="EMBL/GenBank/DDBJ databases">
        <title>Site-based positive gene gene selection in Geosmithia morbida across the United States reveals a broad range of putative effectors and factors for local host and environmental adapation.</title>
        <authorList>
            <person name="Onufrak A."/>
            <person name="Murdoch R.W."/>
            <person name="Gazis R."/>
            <person name="Huff M."/>
            <person name="Staton M."/>
            <person name="Klingeman W."/>
            <person name="Hadziabdic D."/>
        </authorList>
    </citation>
    <scope>NUCLEOTIDE SEQUENCE</scope>
    <source>
        <strain evidence="1">1262</strain>
    </source>
</reference>
<proteinExistence type="predicted"/>
<dbReference type="Pfam" id="PF14269">
    <property type="entry name" value="Arylsulfotran_2"/>
    <property type="match status" value="1"/>
</dbReference>
<gene>
    <name evidence="1" type="ORF">GMORB2_1738</name>
</gene>
<dbReference type="InterPro" id="IPR011047">
    <property type="entry name" value="Quinoprotein_ADH-like_sf"/>
</dbReference>